<evidence type="ECO:0000259" key="17">
    <source>
        <dbReference type="Pfam" id="PF02873"/>
    </source>
</evidence>
<dbReference type="EC" id="1.3.1.98" evidence="16"/>
<evidence type="ECO:0000256" key="10">
    <source>
        <dbReference type="ARBA" id="ARBA00022960"/>
    </source>
</evidence>
<keyword evidence="6 16" id="KW-0132">Cell division</keyword>
<dbReference type="PANTHER" id="PTHR21071:SF4">
    <property type="entry name" value="UDP-N-ACETYLENOLPYRUVOYLGLUCOSAMINE REDUCTASE"/>
    <property type="match status" value="1"/>
</dbReference>
<comment type="function">
    <text evidence="2 16">Cell wall formation.</text>
</comment>
<dbReference type="InterPro" id="IPR011601">
    <property type="entry name" value="MurB_C"/>
</dbReference>
<dbReference type="GO" id="GO:0008360">
    <property type="term" value="P:regulation of cell shape"/>
    <property type="evidence" value="ECO:0007669"/>
    <property type="project" value="UniProtKB-KW"/>
</dbReference>
<evidence type="ECO:0000256" key="2">
    <source>
        <dbReference type="ARBA" id="ARBA00003921"/>
    </source>
</evidence>
<dbReference type="GO" id="GO:0051301">
    <property type="term" value="P:cell division"/>
    <property type="evidence" value="ECO:0007669"/>
    <property type="project" value="UniProtKB-KW"/>
</dbReference>
<proteinExistence type="inferred from homology"/>
<evidence type="ECO:0000313" key="18">
    <source>
        <dbReference type="EMBL" id="KKS12720.1"/>
    </source>
</evidence>
<evidence type="ECO:0000256" key="7">
    <source>
        <dbReference type="ARBA" id="ARBA00022630"/>
    </source>
</evidence>
<evidence type="ECO:0000256" key="16">
    <source>
        <dbReference type="HAMAP-Rule" id="MF_00037"/>
    </source>
</evidence>
<keyword evidence="11 16" id="KW-0573">Peptidoglycan synthesis</keyword>
<reference evidence="18 19" key="1">
    <citation type="journal article" date="2015" name="Nature">
        <title>rRNA introns, odd ribosomes, and small enigmatic genomes across a large radiation of phyla.</title>
        <authorList>
            <person name="Brown C.T."/>
            <person name="Hug L.A."/>
            <person name="Thomas B.C."/>
            <person name="Sharon I."/>
            <person name="Castelle C.J."/>
            <person name="Singh A."/>
            <person name="Wilkins M.J."/>
            <person name="Williams K.H."/>
            <person name="Banfield J.F."/>
        </authorList>
    </citation>
    <scope>NUCLEOTIDE SEQUENCE [LARGE SCALE GENOMIC DNA]</scope>
</reference>
<keyword evidence="8 16" id="KW-0274">FAD</keyword>
<feature type="domain" description="UDP-N-acetylenolpyruvoylglucosamine reductase C-terminal" evidence="17">
    <location>
        <begin position="41"/>
        <end position="159"/>
    </location>
</feature>
<evidence type="ECO:0000256" key="14">
    <source>
        <dbReference type="ARBA" id="ARBA00023316"/>
    </source>
</evidence>
<dbReference type="PATRIC" id="fig|1619038.3.peg.450"/>
<comment type="catalytic activity">
    <reaction evidence="15 16">
        <text>UDP-N-acetyl-alpha-D-muramate + NADP(+) = UDP-N-acetyl-3-O-(1-carboxyvinyl)-alpha-D-glucosamine + NADPH + H(+)</text>
        <dbReference type="Rhea" id="RHEA:12248"/>
        <dbReference type="ChEBI" id="CHEBI:15378"/>
        <dbReference type="ChEBI" id="CHEBI:57783"/>
        <dbReference type="ChEBI" id="CHEBI:58349"/>
        <dbReference type="ChEBI" id="CHEBI:68483"/>
        <dbReference type="ChEBI" id="CHEBI:70757"/>
        <dbReference type="EC" id="1.3.1.98"/>
    </reaction>
</comment>
<dbReference type="Pfam" id="PF02873">
    <property type="entry name" value="MurB_C"/>
    <property type="match status" value="1"/>
</dbReference>
<evidence type="ECO:0000256" key="3">
    <source>
        <dbReference type="ARBA" id="ARBA00004496"/>
    </source>
</evidence>
<dbReference type="PANTHER" id="PTHR21071">
    <property type="entry name" value="UDP-N-ACETYLENOLPYRUVOYLGLUCOSAMINE REDUCTASE"/>
    <property type="match status" value="1"/>
</dbReference>
<dbReference type="Proteomes" id="UP000034299">
    <property type="component" value="Unassembled WGS sequence"/>
</dbReference>
<keyword evidence="12 16" id="KW-0560">Oxidoreductase</keyword>
<feature type="active site" evidence="16">
    <location>
        <position position="155"/>
    </location>
</feature>
<keyword evidence="10 16" id="KW-0133">Cell shape</keyword>
<keyword evidence="5 16" id="KW-0963">Cytoplasm</keyword>
<evidence type="ECO:0000256" key="13">
    <source>
        <dbReference type="ARBA" id="ARBA00023306"/>
    </source>
</evidence>
<dbReference type="GO" id="GO:0008762">
    <property type="term" value="F:UDP-N-acetylmuramate dehydrogenase activity"/>
    <property type="evidence" value="ECO:0007669"/>
    <property type="project" value="UniProtKB-UniRule"/>
</dbReference>
<dbReference type="Gene3D" id="3.30.465.10">
    <property type="match status" value="1"/>
</dbReference>
<evidence type="ECO:0000256" key="8">
    <source>
        <dbReference type="ARBA" id="ARBA00022827"/>
    </source>
</evidence>
<feature type="active site" description="Proton donor" evidence="16">
    <location>
        <position position="63"/>
    </location>
</feature>
<name>A0A0G0WIM1_9BACT</name>
<evidence type="ECO:0000313" key="19">
    <source>
        <dbReference type="Proteomes" id="UP000034299"/>
    </source>
</evidence>
<evidence type="ECO:0000256" key="6">
    <source>
        <dbReference type="ARBA" id="ARBA00022618"/>
    </source>
</evidence>
<dbReference type="Gene3D" id="3.90.78.10">
    <property type="entry name" value="UDP-N-acetylenolpyruvoylglucosamine reductase, C-terminal domain"/>
    <property type="match status" value="1"/>
</dbReference>
<evidence type="ECO:0000256" key="12">
    <source>
        <dbReference type="ARBA" id="ARBA00023002"/>
    </source>
</evidence>
<keyword evidence="14 16" id="KW-0961">Cell wall biogenesis/degradation</keyword>
<dbReference type="SUPFAM" id="SSF56194">
    <property type="entry name" value="Uridine diphospho-N-Acetylenolpyruvylglucosamine reductase, MurB, C-terminal domain"/>
    <property type="match status" value="1"/>
</dbReference>
<keyword evidence="13 16" id="KW-0131">Cell cycle</keyword>
<keyword evidence="7 16" id="KW-0285">Flavoprotein</keyword>
<evidence type="ECO:0000256" key="15">
    <source>
        <dbReference type="ARBA" id="ARBA00048914"/>
    </source>
</evidence>
<gene>
    <name evidence="16" type="primary">murB</name>
    <name evidence="18" type="ORF">UU69_C0025G0004</name>
</gene>
<dbReference type="EMBL" id="LCBP01000025">
    <property type="protein sequence ID" value="KKS12720.1"/>
    <property type="molecule type" value="Genomic_DNA"/>
</dbReference>
<evidence type="ECO:0000256" key="1">
    <source>
        <dbReference type="ARBA" id="ARBA00001974"/>
    </source>
</evidence>
<comment type="caution">
    <text evidence="18">The sequence shown here is derived from an EMBL/GenBank/DDBJ whole genome shotgun (WGS) entry which is preliminary data.</text>
</comment>
<comment type="cofactor">
    <cofactor evidence="1 16">
        <name>FAD</name>
        <dbReference type="ChEBI" id="CHEBI:57692"/>
    </cofactor>
</comment>
<comment type="subcellular location">
    <subcellularLocation>
        <location evidence="3 16">Cytoplasm</location>
    </subcellularLocation>
</comment>
<dbReference type="InterPro" id="IPR036635">
    <property type="entry name" value="MurB_C_sf"/>
</dbReference>
<organism evidence="18 19">
    <name type="scientific">Candidatus Magasanikbacteria bacterium GW2011_GWA2_41_55</name>
    <dbReference type="NCBI Taxonomy" id="1619038"/>
    <lineage>
        <taxon>Bacteria</taxon>
        <taxon>Candidatus Magasanikiibacteriota</taxon>
    </lineage>
</organism>
<dbReference type="InterPro" id="IPR016169">
    <property type="entry name" value="FAD-bd_PCMH_sub2"/>
</dbReference>
<evidence type="ECO:0000256" key="4">
    <source>
        <dbReference type="ARBA" id="ARBA00004752"/>
    </source>
</evidence>
<keyword evidence="9 16" id="KW-0521">NADP</keyword>
<dbReference type="GO" id="GO:0071555">
    <property type="term" value="P:cell wall organization"/>
    <property type="evidence" value="ECO:0007669"/>
    <property type="project" value="UniProtKB-KW"/>
</dbReference>
<protein>
    <recommendedName>
        <fullName evidence="16">UDP-N-acetylenolpyruvoylglucosamine reductase</fullName>
        <ecNumber evidence="16">1.3.1.98</ecNumber>
    </recommendedName>
    <alternativeName>
        <fullName evidence="16">UDP-N-acetylmuramate dehydrogenase</fullName>
    </alternativeName>
</protein>
<dbReference type="HAMAP" id="MF_00037">
    <property type="entry name" value="MurB"/>
    <property type="match status" value="1"/>
</dbReference>
<dbReference type="InterPro" id="IPR003170">
    <property type="entry name" value="MurB"/>
</dbReference>
<accession>A0A0G0WIM1</accession>
<feature type="active site" evidence="16">
    <location>
        <position position="12"/>
    </location>
</feature>
<dbReference type="GO" id="GO:0005829">
    <property type="term" value="C:cytosol"/>
    <property type="evidence" value="ECO:0007669"/>
    <property type="project" value="TreeGrafter"/>
</dbReference>
<comment type="similarity">
    <text evidence="16">Belongs to the MurB family.</text>
</comment>
<evidence type="ECO:0000256" key="11">
    <source>
        <dbReference type="ARBA" id="ARBA00022984"/>
    </source>
</evidence>
<dbReference type="GO" id="GO:0050660">
    <property type="term" value="F:flavin adenine dinucleotide binding"/>
    <property type="evidence" value="ECO:0007669"/>
    <property type="project" value="TreeGrafter"/>
</dbReference>
<dbReference type="UniPathway" id="UPA00219"/>
<sequence length="159" mass="17990">MGRPEECGFGYRTSWFKNKLKDDIILSANLELAVGDAKESEKQLQDFLIHRQAHQPQHPSAGCIFKNFSFIDMADIIELKDIVPSEFLKYKKIPAAWIVEHAGMKGAQVGQAQVSTIHANFIVNLGGAKAIDVLTIIRQIKEKVYNKFHIKLEEEVQII</sequence>
<comment type="pathway">
    <text evidence="4 16">Cell wall biogenesis; peptidoglycan biosynthesis.</text>
</comment>
<dbReference type="AlphaFoldDB" id="A0A0G0WIM1"/>
<evidence type="ECO:0000256" key="5">
    <source>
        <dbReference type="ARBA" id="ARBA00022490"/>
    </source>
</evidence>
<evidence type="ECO:0000256" key="9">
    <source>
        <dbReference type="ARBA" id="ARBA00022857"/>
    </source>
</evidence>
<dbReference type="GO" id="GO:0009252">
    <property type="term" value="P:peptidoglycan biosynthetic process"/>
    <property type="evidence" value="ECO:0007669"/>
    <property type="project" value="UniProtKB-UniRule"/>
</dbReference>